<name>A0A1M5FP66_9HYPH</name>
<evidence type="ECO:0000256" key="3">
    <source>
        <dbReference type="ARBA" id="ARBA00023163"/>
    </source>
</evidence>
<dbReference type="InterPro" id="IPR018490">
    <property type="entry name" value="cNMP-bd_dom_sf"/>
</dbReference>
<dbReference type="EMBL" id="FQUP01000003">
    <property type="protein sequence ID" value="SHF92951.1"/>
    <property type="molecule type" value="Genomic_DNA"/>
</dbReference>
<dbReference type="Gene3D" id="2.60.120.10">
    <property type="entry name" value="Jelly Rolls"/>
    <property type="match status" value="1"/>
</dbReference>
<dbReference type="InterPro" id="IPR036388">
    <property type="entry name" value="WH-like_DNA-bd_sf"/>
</dbReference>
<dbReference type="InterPro" id="IPR050397">
    <property type="entry name" value="Env_Response_Regulators"/>
</dbReference>
<dbReference type="InterPro" id="IPR014710">
    <property type="entry name" value="RmlC-like_jellyroll"/>
</dbReference>
<keyword evidence="6" id="KW-0418">Kinase</keyword>
<dbReference type="PROSITE" id="PS51063">
    <property type="entry name" value="HTH_CRP_2"/>
    <property type="match status" value="1"/>
</dbReference>
<reference evidence="6 7" key="1">
    <citation type="submission" date="2016-11" db="EMBL/GenBank/DDBJ databases">
        <authorList>
            <person name="Jaros S."/>
            <person name="Januszkiewicz K."/>
            <person name="Wedrychowicz H."/>
        </authorList>
    </citation>
    <scope>NUCLEOTIDE SEQUENCE [LARGE SCALE GENOMIC DNA]</scope>
    <source>
        <strain evidence="6 7">DSM 19436</strain>
    </source>
</reference>
<evidence type="ECO:0000256" key="2">
    <source>
        <dbReference type="ARBA" id="ARBA00023125"/>
    </source>
</evidence>
<dbReference type="GO" id="GO:0016301">
    <property type="term" value="F:kinase activity"/>
    <property type="evidence" value="ECO:0007669"/>
    <property type="project" value="UniProtKB-KW"/>
</dbReference>
<dbReference type="SUPFAM" id="SSF46785">
    <property type="entry name" value="Winged helix' DNA-binding domain"/>
    <property type="match status" value="1"/>
</dbReference>
<keyword evidence="7" id="KW-1185">Reference proteome</keyword>
<evidence type="ECO:0000256" key="1">
    <source>
        <dbReference type="ARBA" id="ARBA00023015"/>
    </source>
</evidence>
<keyword evidence="2" id="KW-0238">DNA-binding</keyword>
<dbReference type="PROSITE" id="PS50943">
    <property type="entry name" value="HTH_CROC1"/>
    <property type="match status" value="1"/>
</dbReference>
<organism evidence="6 7">
    <name type="scientific">Kaistia soli DSM 19436</name>
    <dbReference type="NCBI Taxonomy" id="1122133"/>
    <lineage>
        <taxon>Bacteria</taxon>
        <taxon>Pseudomonadati</taxon>
        <taxon>Pseudomonadota</taxon>
        <taxon>Alphaproteobacteria</taxon>
        <taxon>Hyphomicrobiales</taxon>
        <taxon>Kaistiaceae</taxon>
        <taxon>Kaistia</taxon>
    </lineage>
</organism>
<sequence>MATAHRPKDRRANNLLRALRPADLALLEPHLVEQTLPSGTVLYEPGDNVQKVYFPCDSTLLSFRIQLDDGRAVETALVGREGAVAGIVSQGHLPAYSRAEVQFGGPILWMNIEDLEEAKMKSPVLHHFFARYADCLMAQVFQSVACNAAHSIEQRAAKWLISAMERTNDTSLPMTQEQLAGMLGVGRSYVSRVIQTLKHRGMIETQRGRLTVSNPAGLGHLACSCQMAVRRHFDEVLRGVYPDDPIVDSNRRTHANGTG</sequence>
<gene>
    <name evidence="6" type="ORF">SAMN02745157_3109</name>
</gene>
<accession>A0A1M5FP66</accession>
<dbReference type="PANTHER" id="PTHR24567:SF74">
    <property type="entry name" value="HTH-TYPE TRANSCRIPTIONAL REGULATOR ARCR"/>
    <property type="match status" value="1"/>
</dbReference>
<evidence type="ECO:0000259" key="5">
    <source>
        <dbReference type="PROSITE" id="PS51063"/>
    </source>
</evidence>
<dbReference type="SUPFAM" id="SSF51206">
    <property type="entry name" value="cAMP-binding domain-like"/>
    <property type="match status" value="1"/>
</dbReference>
<dbReference type="PANTHER" id="PTHR24567">
    <property type="entry name" value="CRP FAMILY TRANSCRIPTIONAL REGULATORY PROTEIN"/>
    <property type="match status" value="1"/>
</dbReference>
<evidence type="ECO:0000259" key="4">
    <source>
        <dbReference type="PROSITE" id="PS50943"/>
    </source>
</evidence>
<protein>
    <submittedName>
        <fullName evidence="6">cAMP-binding domain of CRP or a regulatory subunit of cAMP-dependent protein kinases</fullName>
    </submittedName>
</protein>
<dbReference type="Gene3D" id="1.10.10.10">
    <property type="entry name" value="Winged helix-like DNA-binding domain superfamily/Winged helix DNA-binding domain"/>
    <property type="match status" value="1"/>
</dbReference>
<dbReference type="GO" id="GO:0005829">
    <property type="term" value="C:cytosol"/>
    <property type="evidence" value="ECO:0007669"/>
    <property type="project" value="TreeGrafter"/>
</dbReference>
<feature type="domain" description="HTH crp-type" evidence="5">
    <location>
        <begin position="150"/>
        <end position="216"/>
    </location>
</feature>
<dbReference type="STRING" id="1122133.SAMN02745157_3109"/>
<dbReference type="InterPro" id="IPR036390">
    <property type="entry name" value="WH_DNA-bd_sf"/>
</dbReference>
<dbReference type="SMART" id="SM00419">
    <property type="entry name" value="HTH_CRP"/>
    <property type="match status" value="1"/>
</dbReference>
<keyword evidence="1" id="KW-0805">Transcription regulation</keyword>
<dbReference type="GO" id="GO:0003700">
    <property type="term" value="F:DNA-binding transcription factor activity"/>
    <property type="evidence" value="ECO:0007669"/>
    <property type="project" value="TreeGrafter"/>
</dbReference>
<evidence type="ECO:0000313" key="6">
    <source>
        <dbReference type="EMBL" id="SHF92951.1"/>
    </source>
</evidence>
<keyword evidence="3" id="KW-0804">Transcription</keyword>
<evidence type="ECO:0000313" key="7">
    <source>
        <dbReference type="Proteomes" id="UP000184485"/>
    </source>
</evidence>
<keyword evidence="6" id="KW-0808">Transferase</keyword>
<dbReference type="RefSeq" id="WP_073054451.1">
    <property type="nucleotide sequence ID" value="NZ_FQUP01000003.1"/>
</dbReference>
<dbReference type="AlphaFoldDB" id="A0A1M5FP66"/>
<dbReference type="InterPro" id="IPR001387">
    <property type="entry name" value="Cro/C1-type_HTH"/>
</dbReference>
<dbReference type="GO" id="GO:0003677">
    <property type="term" value="F:DNA binding"/>
    <property type="evidence" value="ECO:0007669"/>
    <property type="project" value="UniProtKB-KW"/>
</dbReference>
<dbReference type="Pfam" id="PF13545">
    <property type="entry name" value="HTH_Crp_2"/>
    <property type="match status" value="1"/>
</dbReference>
<proteinExistence type="predicted"/>
<dbReference type="InterPro" id="IPR012318">
    <property type="entry name" value="HTH_CRP"/>
</dbReference>
<dbReference type="Proteomes" id="UP000184485">
    <property type="component" value="Unassembled WGS sequence"/>
</dbReference>
<feature type="domain" description="HTH cro/C1-type" evidence="4">
    <location>
        <begin position="174"/>
        <end position="192"/>
    </location>
</feature>